<comment type="caution">
    <text evidence="2">The sequence shown here is derived from an EMBL/GenBank/DDBJ whole genome shotgun (WGS) entry which is preliminary data.</text>
</comment>
<evidence type="ECO:0000313" key="4">
    <source>
        <dbReference type="Proteomes" id="UP000321947"/>
    </source>
</evidence>
<evidence type="ECO:0000313" key="1">
    <source>
        <dbReference type="EMBL" id="KAA0041526.1"/>
    </source>
</evidence>
<gene>
    <name evidence="2" type="ORF">E5676_scaffold205G001860</name>
    <name evidence="1" type="ORF">E6C27_scaffold6G001200</name>
</gene>
<proteinExistence type="predicted"/>
<protein>
    <submittedName>
        <fullName evidence="2">LINE-1 retrotransposable element ORF2 protein</fullName>
    </submittedName>
</protein>
<dbReference type="Proteomes" id="UP000321947">
    <property type="component" value="Unassembled WGS sequence"/>
</dbReference>
<evidence type="ECO:0000313" key="3">
    <source>
        <dbReference type="Proteomes" id="UP000321393"/>
    </source>
</evidence>
<dbReference type="OrthoDB" id="1751488at2759"/>
<evidence type="ECO:0000313" key="2">
    <source>
        <dbReference type="EMBL" id="TYK24399.1"/>
    </source>
</evidence>
<organism evidence="2 4">
    <name type="scientific">Cucumis melo var. makuwa</name>
    <name type="common">Oriental melon</name>
    <dbReference type="NCBI Taxonomy" id="1194695"/>
    <lineage>
        <taxon>Eukaryota</taxon>
        <taxon>Viridiplantae</taxon>
        <taxon>Streptophyta</taxon>
        <taxon>Embryophyta</taxon>
        <taxon>Tracheophyta</taxon>
        <taxon>Spermatophyta</taxon>
        <taxon>Magnoliopsida</taxon>
        <taxon>eudicotyledons</taxon>
        <taxon>Gunneridae</taxon>
        <taxon>Pentapetalae</taxon>
        <taxon>rosids</taxon>
        <taxon>fabids</taxon>
        <taxon>Cucurbitales</taxon>
        <taxon>Cucurbitaceae</taxon>
        <taxon>Benincaseae</taxon>
        <taxon>Cucumis</taxon>
    </lineage>
</organism>
<reference evidence="3 4" key="1">
    <citation type="submission" date="2019-08" db="EMBL/GenBank/DDBJ databases">
        <title>Draft genome sequences of two oriental melons (Cucumis melo L. var makuwa).</title>
        <authorList>
            <person name="Kwon S.-Y."/>
        </authorList>
    </citation>
    <scope>NUCLEOTIDE SEQUENCE [LARGE SCALE GENOMIC DNA]</scope>
    <source>
        <strain evidence="4">cv. Chang Bougi</strain>
        <strain evidence="3">cv. SW 3</strain>
        <tissue evidence="2">Leaf</tissue>
    </source>
</reference>
<sequence length="94" mass="11009">MRERSLWSKIKENLPIPRDNRGSSKPTWVLKTNKMFSIASAKRVILSQHDQAPIDPHAKLLNSIRKTSIPMKIKFFMWSLIHKGVNTMEVIQRR</sequence>
<name>A0A5D3DM76_CUCMM</name>
<dbReference type="EMBL" id="SSTE01016577">
    <property type="protein sequence ID" value="KAA0041526.1"/>
    <property type="molecule type" value="Genomic_DNA"/>
</dbReference>
<accession>A0A5D3DM76</accession>
<dbReference type="EMBL" id="SSTD01003946">
    <property type="protein sequence ID" value="TYK24399.1"/>
    <property type="molecule type" value="Genomic_DNA"/>
</dbReference>
<dbReference type="AlphaFoldDB" id="A0A5D3DM76"/>
<dbReference type="Proteomes" id="UP000321393">
    <property type="component" value="Unassembled WGS sequence"/>
</dbReference>